<dbReference type="GO" id="GO:0061512">
    <property type="term" value="P:protein localization to cilium"/>
    <property type="evidence" value="ECO:0007669"/>
    <property type="project" value="TreeGrafter"/>
</dbReference>
<evidence type="ECO:0008006" key="12">
    <source>
        <dbReference type="Google" id="ProtNLM"/>
    </source>
</evidence>
<comment type="similarity">
    <text evidence="1">Belongs to the TTC21 family.</text>
</comment>
<dbReference type="Pfam" id="PF25058">
    <property type="entry name" value="ARM_TT21"/>
    <property type="match status" value="1"/>
</dbReference>
<reference evidence="10 11" key="1">
    <citation type="submission" date="2024-04" db="EMBL/GenBank/DDBJ databases">
        <authorList>
            <person name="Rising A."/>
            <person name="Reimegard J."/>
            <person name="Sonavane S."/>
            <person name="Akerstrom W."/>
            <person name="Nylinder S."/>
            <person name="Hedman E."/>
            <person name="Kallberg Y."/>
        </authorList>
    </citation>
    <scope>NUCLEOTIDE SEQUENCE [LARGE SCALE GENOMIC DNA]</scope>
</reference>
<dbReference type="Pfam" id="PF00515">
    <property type="entry name" value="TPR_1"/>
    <property type="match status" value="1"/>
</dbReference>
<dbReference type="PANTHER" id="PTHR14699:SF0">
    <property type="entry name" value="TETRATRICOPEPTIDE REPEAT PROTEIN 21 HOMOLOG"/>
    <property type="match status" value="1"/>
</dbReference>
<dbReference type="Pfam" id="PF25064">
    <property type="entry name" value="ARM_TT21_5th"/>
    <property type="match status" value="1"/>
</dbReference>
<dbReference type="FunFam" id="1.25.40.10:FF:000219">
    <property type="entry name" value="Tetratricopeptide repeat domain 21B"/>
    <property type="match status" value="1"/>
</dbReference>
<dbReference type="Pfam" id="PF25063">
    <property type="entry name" value="ARM_TT21_C"/>
    <property type="match status" value="1"/>
</dbReference>
<dbReference type="Pfam" id="PF25060">
    <property type="entry name" value="ARM_TT21_2nd"/>
    <property type="match status" value="1"/>
</dbReference>
<dbReference type="InterPro" id="IPR056836">
    <property type="entry name" value="ARM_TT21_4th"/>
</dbReference>
<gene>
    <name evidence="10" type="ORF">LARSCL_LOCUS7455</name>
</gene>
<dbReference type="InterPro" id="IPR056832">
    <property type="entry name" value="ARM_TT21_2nd"/>
</dbReference>
<sequence>MADRSAYIEDSLIYYSRARMYRTMQIAAVEGIKRYPEDPVYKLYYCVSLIYEDRNGEAEEGLNEIEEFPDVSLACSILLGHIQQPQDSFDNILRGKAKEHLEVAGEMAMYVTGVIFVLLNKPEKAKQFIKRVLKVPSLSKKAAVLMGWIDLLTNDGSPSKDIWKYFESSDNSSPEAVFGRAKYYERQENYTKALEYLNQAIVLFPKYPPAFVEKMKIHLVLEDWDQTLVAAQRALLLDGNNIEALRFKLMHLLTQGGKIDEIEEAVKTLYITMMKCEPKNAELFFETAQLLSRLSGLQKQVIEATFSMAKKASELKPNDPDINAEYGYQYLFLGKAAKALSIFKTHACDRAVTGSIQCLISQGEYTRASEQIQVYEECGTDFSPETLYISAFLSDYMTSSSESVVNYLNNAVKLHLNALKGIPWSVKFYISLQPLLVRDICRLLILHVPSQVPNSKSVFGECLKLCKTVVHAIHTSCPGFLGFSTAVMLANLKMLEGDYSTAKSLLYQSVDKEDGNPEGRIVMAELHLKEGNLYAASHCLEVALSFNFEVRENFDYLMIKAEIQRQQKLLSDAAETLNFAKTIAFPVNKKEEDLKNEKRIPLSKRINLYVQLIKIYCDLNKQDAANAAIHEANTIFRDTPEFDRLRFAVAYFALSRNDINCALKILDEIKPDKSCYFEALQQRAEIYLNQRKNRIKYINCYKEAVKEKNTPETLNLLGDAYMKIQEPEKAVEAYEQALKQNPKDSDLASKIGTALVKTHNYEKAVTYYKAAIKSGGQENLRFDLCSLLCVIKRYKEAEELINVALESGRGVDNLNWLAMESKYLCLLSEVYSKMEMEDQAMSTLQKAWGVQTRVLRKVHMEQADADEHRKKAKEICCQLAIHASRKKDYGSAVQFYREALTFDESDTEILLALARLHIESHDIDAARQYCATVLSKDSENVPAAVMLADMMFEAGDLQSAKFQFQKLLDIKPDFYEAIARYIEVVRRLGKLEYAEMCLKKAEEISSNLNIDPGYYYCKGLYEWYTGNTSDALKCFNKTRSIPLWGQISLCHMIEICINPENESFAGENVDMDGDLIMKEKAANSQEGNIRTAEKLLLELKSKYGANLNTRIFNNLIRLAKRTKVDAEAALNDFIEILTDERYKDHAGAILGSAMAYLVLKQTPRARNQLKRIAKTTWNFSDAEYLEKAWLLLADIYIKAGKFPSASEMLDKVLLYNKSCTKAYDLYGYIAEKEQNYRDAVKNFEKAWLLTSKLNPVIGYKLAFNNMKAKRYAEAIDVCQTVLNKYPNYPKIRKEILERSRTYLRT</sequence>
<dbReference type="InterPro" id="IPR011990">
    <property type="entry name" value="TPR-like_helical_dom_sf"/>
</dbReference>
<evidence type="ECO:0000256" key="1">
    <source>
        <dbReference type="ARBA" id="ARBA00010935"/>
    </source>
</evidence>
<dbReference type="GO" id="GO:0005929">
    <property type="term" value="C:cilium"/>
    <property type="evidence" value="ECO:0007669"/>
    <property type="project" value="GOC"/>
</dbReference>
<keyword evidence="11" id="KW-1185">Reference proteome</keyword>
<protein>
    <recommendedName>
        <fullName evidence="12">Tetratricopeptide repeat protein 21B</fullName>
    </recommendedName>
</protein>
<dbReference type="InterPro" id="IPR056835">
    <property type="entry name" value="ARM_TT21_5th"/>
</dbReference>
<dbReference type="EMBL" id="CAXIEN010000077">
    <property type="protein sequence ID" value="CAL1274427.1"/>
    <property type="molecule type" value="Genomic_DNA"/>
</dbReference>
<evidence type="ECO:0000259" key="6">
    <source>
        <dbReference type="Pfam" id="PF25062"/>
    </source>
</evidence>
<dbReference type="Pfam" id="PF25062">
    <property type="entry name" value="ARM_TT21_N"/>
    <property type="match status" value="1"/>
</dbReference>
<feature type="domain" description="Tetratricopeptide repeat protein 21A/21B fourth ARM" evidence="9">
    <location>
        <begin position="747"/>
        <end position="900"/>
    </location>
</feature>
<dbReference type="GO" id="GO:0035721">
    <property type="term" value="P:intraciliary retrograde transport"/>
    <property type="evidence" value="ECO:0007669"/>
    <property type="project" value="TreeGrafter"/>
</dbReference>
<feature type="domain" description="Tetratricopeptide repeat protein 21A/21B second ARM" evidence="5">
    <location>
        <begin position="265"/>
        <end position="531"/>
    </location>
</feature>
<dbReference type="InterPro" id="IPR056834">
    <property type="entry name" value="ARM_TT21_C"/>
</dbReference>
<feature type="repeat" description="TPR" evidence="4">
    <location>
        <begin position="174"/>
        <end position="207"/>
    </location>
</feature>
<evidence type="ECO:0000259" key="8">
    <source>
        <dbReference type="Pfam" id="PF25064"/>
    </source>
</evidence>
<feature type="repeat" description="TPR" evidence="4">
    <location>
        <begin position="711"/>
        <end position="744"/>
    </location>
</feature>
<evidence type="ECO:0000256" key="2">
    <source>
        <dbReference type="ARBA" id="ARBA00022737"/>
    </source>
</evidence>
<dbReference type="InterPro" id="IPR019734">
    <property type="entry name" value="TPR_rpt"/>
</dbReference>
<feature type="domain" description="Tetratricopeptide repeat protein 21A/21B N-terminal ARM repeat" evidence="6">
    <location>
        <begin position="13"/>
        <end position="227"/>
    </location>
</feature>
<comment type="caution">
    <text evidence="10">The sequence shown here is derived from an EMBL/GenBank/DDBJ whole genome shotgun (WGS) entry which is preliminary data.</text>
</comment>
<dbReference type="Proteomes" id="UP001497382">
    <property type="component" value="Unassembled WGS sequence"/>
</dbReference>
<evidence type="ECO:0000256" key="4">
    <source>
        <dbReference type="PROSITE-ProRule" id="PRU00339"/>
    </source>
</evidence>
<dbReference type="InterPro" id="IPR040364">
    <property type="entry name" value="TTC21A/TTC21B"/>
</dbReference>
<evidence type="ECO:0000259" key="5">
    <source>
        <dbReference type="Pfam" id="PF25060"/>
    </source>
</evidence>
<dbReference type="Gene3D" id="1.25.40.10">
    <property type="entry name" value="Tetratricopeptide repeat domain"/>
    <property type="match status" value="4"/>
</dbReference>
<dbReference type="PROSITE" id="PS50005">
    <property type="entry name" value="TPR"/>
    <property type="match status" value="2"/>
</dbReference>
<dbReference type="SUPFAM" id="SSF48452">
    <property type="entry name" value="TPR-like"/>
    <property type="match status" value="4"/>
</dbReference>
<dbReference type="PANTHER" id="PTHR14699">
    <property type="entry name" value="STI2 PROTEIN-RELATED"/>
    <property type="match status" value="1"/>
</dbReference>
<evidence type="ECO:0000259" key="9">
    <source>
        <dbReference type="Pfam" id="PF25068"/>
    </source>
</evidence>
<organism evidence="10 11">
    <name type="scientific">Larinioides sclopetarius</name>
    <dbReference type="NCBI Taxonomy" id="280406"/>
    <lineage>
        <taxon>Eukaryota</taxon>
        <taxon>Metazoa</taxon>
        <taxon>Ecdysozoa</taxon>
        <taxon>Arthropoda</taxon>
        <taxon>Chelicerata</taxon>
        <taxon>Arachnida</taxon>
        <taxon>Araneae</taxon>
        <taxon>Araneomorphae</taxon>
        <taxon>Entelegynae</taxon>
        <taxon>Araneoidea</taxon>
        <taxon>Araneidae</taxon>
        <taxon>Larinioides</taxon>
    </lineage>
</organism>
<dbReference type="InterPro" id="IPR056833">
    <property type="entry name" value="ARM_TT21_N"/>
</dbReference>
<evidence type="ECO:0000259" key="7">
    <source>
        <dbReference type="Pfam" id="PF25063"/>
    </source>
</evidence>
<evidence type="ECO:0000256" key="3">
    <source>
        <dbReference type="ARBA" id="ARBA00022803"/>
    </source>
</evidence>
<feature type="domain" description="Tetratricopeptide repeat protein 21A/21B C-terminal ARM" evidence="7">
    <location>
        <begin position="1091"/>
        <end position="1300"/>
    </location>
</feature>
<name>A0AAV1ZRL7_9ARAC</name>
<dbReference type="FunFam" id="1.25.40.10:FF:000197">
    <property type="entry name" value="Tetratricopeptide repeat domain 21B"/>
    <property type="match status" value="1"/>
</dbReference>
<evidence type="ECO:0000313" key="10">
    <source>
        <dbReference type="EMBL" id="CAL1274427.1"/>
    </source>
</evidence>
<keyword evidence="2" id="KW-0677">Repeat</keyword>
<keyword evidence="3 4" id="KW-0802">TPR repeat</keyword>
<accession>A0AAV1ZRL7</accession>
<feature type="domain" description="Tetratricopeptide repeat protein 21A/21B fifth ARM repeats" evidence="8">
    <location>
        <begin position="943"/>
        <end position="1057"/>
    </location>
</feature>
<dbReference type="PROSITE" id="PS50293">
    <property type="entry name" value="TPR_REGION"/>
    <property type="match status" value="1"/>
</dbReference>
<dbReference type="Pfam" id="PF25068">
    <property type="entry name" value="ARM_TT21_4th"/>
    <property type="match status" value="1"/>
</dbReference>
<dbReference type="SMART" id="SM00028">
    <property type="entry name" value="TPR"/>
    <property type="match status" value="14"/>
</dbReference>
<proteinExistence type="inferred from homology"/>
<dbReference type="GO" id="GO:0030991">
    <property type="term" value="C:intraciliary transport particle A"/>
    <property type="evidence" value="ECO:0007669"/>
    <property type="project" value="TreeGrafter"/>
</dbReference>
<evidence type="ECO:0000313" key="11">
    <source>
        <dbReference type="Proteomes" id="UP001497382"/>
    </source>
</evidence>